<evidence type="ECO:0000313" key="1">
    <source>
        <dbReference type="EMBL" id="CBA07509.1"/>
    </source>
</evidence>
<protein>
    <submittedName>
        <fullName evidence="1">Uncharacterized protein</fullName>
    </submittedName>
</protein>
<gene>
    <name evidence="1" type="ORF">NMW_1216</name>
</gene>
<proteinExistence type="predicted"/>
<accession>C6SJU6</accession>
<dbReference type="AlphaFoldDB" id="C6SJU6"/>
<organism evidence="1">
    <name type="scientific">Neisseria meningitidis alpha275</name>
    <dbReference type="NCBI Taxonomy" id="295996"/>
    <lineage>
        <taxon>Bacteria</taxon>
        <taxon>Pseudomonadati</taxon>
        <taxon>Pseudomonadota</taxon>
        <taxon>Betaproteobacteria</taxon>
        <taxon>Neisseriales</taxon>
        <taxon>Neisseriaceae</taxon>
        <taxon>Neisseria</taxon>
    </lineage>
</organism>
<sequence>MPFPTLRLYRQAFIMDLPSSFLLNTPSDSKRQ</sequence>
<name>C6SJU6_NEIME</name>
<reference evidence="1" key="1">
    <citation type="journal article" date="2008" name="Proc. Natl. Acad. Sci. U.S.A.">
        <title>Whole-genome comparison of disease and carriage strains provides insights into virulence evolution in Neisseria meningitidis.</title>
        <authorList>
            <person name="Schoen C."/>
            <person name="Blom J."/>
            <person name="Claus H."/>
            <person name="Schramm-Glueck A."/>
            <person name="Brandt P."/>
            <person name="Mueller T."/>
            <person name="Goesmann A."/>
            <person name="Joseph B."/>
            <person name="Konietzny S."/>
            <person name="Kurzai O."/>
            <person name="Schmitt C."/>
            <person name="Friedrich T."/>
            <person name="Linke B."/>
            <person name="Vogel U."/>
            <person name="Frosch M."/>
        </authorList>
    </citation>
    <scope>NUCLEOTIDE SEQUENCE</scope>
    <source>
        <strain evidence="1">Alpha275</strain>
    </source>
</reference>
<dbReference type="EMBL" id="AM889138">
    <property type="protein sequence ID" value="CBA07509.1"/>
    <property type="molecule type" value="Genomic_DNA"/>
</dbReference>